<dbReference type="Gene3D" id="3.10.20.90">
    <property type="entry name" value="Phosphatidylinositol 3-kinase Catalytic Subunit, Chain A, domain 1"/>
    <property type="match status" value="5"/>
</dbReference>
<dbReference type="InterPro" id="IPR029071">
    <property type="entry name" value="Ubiquitin-like_domsf"/>
</dbReference>
<feature type="domain" description="Ubiquitin-like" evidence="10">
    <location>
        <begin position="843"/>
        <end position="918"/>
    </location>
</feature>
<dbReference type="InterPro" id="IPR047192">
    <property type="entry name" value="Euk_RPA1_DBD_C"/>
</dbReference>
<dbReference type="GO" id="GO:0005737">
    <property type="term" value="C:cytoplasm"/>
    <property type="evidence" value="ECO:0007669"/>
    <property type="project" value="UniProtKB-SubCell"/>
</dbReference>
<dbReference type="PROSITE" id="PS00299">
    <property type="entry name" value="UBIQUITIN_1"/>
    <property type="match status" value="5"/>
</dbReference>
<dbReference type="SMART" id="SM00213">
    <property type="entry name" value="UBQ"/>
    <property type="match status" value="5"/>
</dbReference>
<evidence type="ECO:0000256" key="4">
    <source>
        <dbReference type="ARBA" id="ARBA00022490"/>
    </source>
</evidence>
<dbReference type="InterPro" id="IPR000626">
    <property type="entry name" value="Ubiquitin-like_dom"/>
</dbReference>
<dbReference type="Pfam" id="PF00240">
    <property type="entry name" value="ubiquitin"/>
    <property type="match status" value="5"/>
</dbReference>
<reference evidence="11 12" key="1">
    <citation type="submission" date="2019-11" db="EMBL/GenBank/DDBJ databases">
        <title>Whole genome sequence of Oryza granulata.</title>
        <authorList>
            <person name="Li W."/>
        </authorList>
    </citation>
    <scope>NUCLEOTIDE SEQUENCE [LARGE SCALE GENOMIC DNA]</scope>
    <source>
        <strain evidence="12">cv. Menghai</strain>
        <tissue evidence="11">Leaf</tissue>
    </source>
</reference>
<dbReference type="CDD" id="cd04476">
    <property type="entry name" value="RPA1_DBD_C"/>
    <property type="match status" value="1"/>
</dbReference>
<dbReference type="Pfam" id="PF02721">
    <property type="entry name" value="DUF223"/>
    <property type="match status" value="1"/>
</dbReference>
<feature type="compositionally biased region" description="Polar residues" evidence="9">
    <location>
        <begin position="488"/>
        <end position="501"/>
    </location>
</feature>
<proteinExistence type="inferred from homology"/>
<evidence type="ECO:0000256" key="7">
    <source>
        <dbReference type="ARBA" id="ARBA00023242"/>
    </source>
</evidence>
<feature type="compositionally biased region" description="Polar residues" evidence="9">
    <location>
        <begin position="454"/>
        <end position="465"/>
    </location>
</feature>
<evidence type="ECO:0000256" key="3">
    <source>
        <dbReference type="ARBA" id="ARBA00008430"/>
    </source>
</evidence>
<dbReference type="CDD" id="cd04480">
    <property type="entry name" value="RPA1_DBD_A_like"/>
    <property type="match status" value="1"/>
</dbReference>
<dbReference type="Gene3D" id="2.40.50.140">
    <property type="entry name" value="Nucleic acid-binding proteins"/>
    <property type="match status" value="2"/>
</dbReference>
<evidence type="ECO:0000313" key="12">
    <source>
        <dbReference type="Proteomes" id="UP000479710"/>
    </source>
</evidence>
<dbReference type="PROSITE" id="PS50053">
    <property type="entry name" value="UBIQUITIN_2"/>
    <property type="match status" value="5"/>
</dbReference>
<feature type="domain" description="Ubiquitin-like" evidence="10">
    <location>
        <begin position="691"/>
        <end position="766"/>
    </location>
</feature>
<evidence type="ECO:0000256" key="5">
    <source>
        <dbReference type="ARBA" id="ARBA00022499"/>
    </source>
</evidence>
<comment type="similarity">
    <text evidence="3">Belongs to the ubiquitin family.</text>
</comment>
<feature type="compositionally biased region" description="Low complexity" evidence="9">
    <location>
        <begin position="469"/>
        <end position="486"/>
    </location>
</feature>
<evidence type="ECO:0000259" key="10">
    <source>
        <dbReference type="PROSITE" id="PS50053"/>
    </source>
</evidence>
<dbReference type="InterPro" id="IPR003871">
    <property type="entry name" value="RFA1B/D_OB_1st"/>
</dbReference>
<comment type="caution">
    <text evidence="11">The sequence shown here is derived from an EMBL/GenBank/DDBJ whole genome shotgun (WGS) entry which is preliminary data.</text>
</comment>
<dbReference type="FunFam" id="3.10.20.90:FF:000014">
    <property type="entry name" value="Ubiquitin-60S ribosomal L40 fusion"/>
    <property type="match status" value="1"/>
</dbReference>
<dbReference type="InterPro" id="IPR019956">
    <property type="entry name" value="Ubiquitin_dom"/>
</dbReference>
<feature type="compositionally biased region" description="Polar residues" evidence="9">
    <location>
        <begin position="552"/>
        <end position="563"/>
    </location>
</feature>
<evidence type="ECO:0000256" key="9">
    <source>
        <dbReference type="SAM" id="MobiDB-lite"/>
    </source>
</evidence>
<dbReference type="OrthoDB" id="1915393at2759"/>
<keyword evidence="12" id="KW-1185">Reference proteome</keyword>
<feature type="domain" description="Ubiquitin-like" evidence="10">
    <location>
        <begin position="919"/>
        <end position="994"/>
    </location>
</feature>
<feature type="compositionally biased region" description="Basic and acidic residues" evidence="9">
    <location>
        <begin position="521"/>
        <end position="531"/>
    </location>
</feature>
<sequence>MEEAVELTAVPADGLGGLEKTIGIMDAAAQAPAMAGGEDEVLVLVPADDLPGQVPPSNRLIEEECKTDPLMMSMFNMAFVLISNLSNGTTNARIRTRVSRLWNFCDLADETKVLHTDLVLLDEEGNNIHAQAYPPAVEKVEKHVQEGKVYYIDSLRVKTANKAYNPVANDLMISITKWTSFEECIDVPANFPGLTFSLTRFEDIPSLVDKNQFFVGLTISGGSSCKWYINLDIPEVLELKESFARNFKPITWVETPAGGFSQDAPQERTAYEVLRLNPHYSKEVRSIVKVTIKDINNEHSWWFNSCDICYRTSKPYGSSYKCTNCAYIGPPIPRYKVIVIAGDDTGNAAFVLFGRIAQRLIHRPIEALQEENQPDKEFIPADITALINQDFIWNVSYTEDTIKRSQESLQVNSIISAGSSDQPLLLMSTPSSQPTSATVSASSSSSAQPPPELSGTSIGTVTPTKPKQVVSTIVVPSTPTKTPVSPMQHGTPTSKLCPSPSTKKKIVVSVCPMPSQPTSDNKAKKTIEVQHDPSSAPIPSSQAEDKKAKTASVYQPSSATIAASHTEDKKAKSDATPPDGSHADTHSPSTKPVTRKRERSGVSTAPGKKLFKEDSSSKLDESKKTTLSSSIHILLSTIESILHPFTFTIAAASPPFPTRCEKDEQDGRPTPLFLPPRAHLAGEDGFLISQMQIFVKTLTGKTITLEVESSDTIDNVKAKIQDKEGIPPDQQRLIFAGKQLEDGRTLVDYNIQKESTLHLVLRLRGGMQIFVKTLTGKTITLEVESSDTIDNVKAKIQDKEGIPPDQQRLIFAGKQLEDGRTLADYNIQKESTLHLVLRLRGGMQIFVKTLTGKTITLEVESSDTIDNVKAKIQDKEGIPPDQQRLIFAGKQLEDGRTLADYNIQKESTLHLVLRLRGGMQIFVKTLTGKTITLEVESSDTIDNVKAKIQDKEGIPPDQQRLIFAGKQLDDGRTLADYNIQKESTLHLVLRLRGGMQIFVKTLTGKTITLEVESSDTIDNVKAKIQDKEGIPPDQQRLIFAGKQLEDGRTLADYNIQKESTLHLVLRLRGGQ</sequence>
<dbReference type="SUPFAM" id="SSF50249">
    <property type="entry name" value="Nucleic acid-binding proteins"/>
    <property type="match status" value="2"/>
</dbReference>
<evidence type="ECO:0000256" key="1">
    <source>
        <dbReference type="ARBA" id="ARBA00004123"/>
    </source>
</evidence>
<accession>A0A6G1CRU1</accession>
<protein>
    <recommendedName>
        <fullName evidence="8">Polyubiquitin</fullName>
    </recommendedName>
</protein>
<keyword evidence="4" id="KW-0963">Cytoplasm</keyword>
<feature type="domain" description="Ubiquitin-like" evidence="10">
    <location>
        <begin position="995"/>
        <end position="1070"/>
    </location>
</feature>
<keyword evidence="7" id="KW-0539">Nucleus</keyword>
<feature type="compositionally biased region" description="Low complexity" evidence="9">
    <location>
        <begin position="428"/>
        <end position="447"/>
    </location>
</feature>
<comment type="subcellular location">
    <subcellularLocation>
        <location evidence="2">Cytoplasm</location>
    </subcellularLocation>
    <subcellularLocation>
        <location evidence="1">Nucleus</location>
    </subcellularLocation>
</comment>
<dbReference type="GO" id="GO:0005634">
    <property type="term" value="C:nucleus"/>
    <property type="evidence" value="ECO:0007669"/>
    <property type="project" value="UniProtKB-SubCell"/>
</dbReference>
<dbReference type="GO" id="GO:0003729">
    <property type="term" value="F:mRNA binding"/>
    <property type="evidence" value="ECO:0007669"/>
    <property type="project" value="UniProtKB-ARBA"/>
</dbReference>
<feature type="region of interest" description="Disordered" evidence="9">
    <location>
        <begin position="422"/>
        <end position="623"/>
    </location>
</feature>
<keyword evidence="5" id="KW-1017">Isopeptide bond</keyword>
<evidence type="ECO:0000313" key="11">
    <source>
        <dbReference type="EMBL" id="KAF0902323.1"/>
    </source>
</evidence>
<dbReference type="InterPro" id="IPR012340">
    <property type="entry name" value="NA-bd_OB-fold"/>
</dbReference>
<evidence type="ECO:0000256" key="2">
    <source>
        <dbReference type="ARBA" id="ARBA00004496"/>
    </source>
</evidence>
<feature type="domain" description="Ubiquitin-like" evidence="10">
    <location>
        <begin position="767"/>
        <end position="842"/>
    </location>
</feature>
<dbReference type="FunFam" id="3.10.20.90:FF:000016">
    <property type="entry name" value="Polyubiquitin 3"/>
    <property type="match status" value="4"/>
</dbReference>
<dbReference type="CDD" id="cd01803">
    <property type="entry name" value="Ubl_ubiquitin"/>
    <property type="match status" value="5"/>
</dbReference>
<evidence type="ECO:0000256" key="6">
    <source>
        <dbReference type="ARBA" id="ARBA00022843"/>
    </source>
</evidence>
<dbReference type="PANTHER" id="PTHR10666">
    <property type="entry name" value="UBIQUITIN"/>
    <property type="match status" value="1"/>
</dbReference>
<dbReference type="SUPFAM" id="SSF54236">
    <property type="entry name" value="Ubiquitin-like"/>
    <property type="match status" value="5"/>
</dbReference>
<dbReference type="InterPro" id="IPR019954">
    <property type="entry name" value="Ubiquitin_CS"/>
</dbReference>
<gene>
    <name evidence="11" type="ORF">E2562_015542</name>
</gene>
<dbReference type="EMBL" id="SPHZ02000008">
    <property type="protein sequence ID" value="KAF0902323.1"/>
    <property type="molecule type" value="Genomic_DNA"/>
</dbReference>
<dbReference type="InterPro" id="IPR050158">
    <property type="entry name" value="Ubiquitin_ubiquitin-like"/>
</dbReference>
<feature type="compositionally biased region" description="Basic and acidic residues" evidence="9">
    <location>
        <begin position="610"/>
        <end position="623"/>
    </location>
</feature>
<organism evidence="11 12">
    <name type="scientific">Oryza meyeriana var. granulata</name>
    <dbReference type="NCBI Taxonomy" id="110450"/>
    <lineage>
        <taxon>Eukaryota</taxon>
        <taxon>Viridiplantae</taxon>
        <taxon>Streptophyta</taxon>
        <taxon>Embryophyta</taxon>
        <taxon>Tracheophyta</taxon>
        <taxon>Spermatophyta</taxon>
        <taxon>Magnoliopsida</taxon>
        <taxon>Liliopsida</taxon>
        <taxon>Poales</taxon>
        <taxon>Poaceae</taxon>
        <taxon>BOP clade</taxon>
        <taxon>Oryzoideae</taxon>
        <taxon>Oryzeae</taxon>
        <taxon>Oryzinae</taxon>
        <taxon>Oryza</taxon>
        <taxon>Oryza meyeriana</taxon>
    </lineage>
</organism>
<dbReference type="PRINTS" id="PR00348">
    <property type="entry name" value="UBIQUITIN"/>
</dbReference>
<dbReference type="AlphaFoldDB" id="A0A6G1CRU1"/>
<dbReference type="Proteomes" id="UP000479710">
    <property type="component" value="Unassembled WGS sequence"/>
</dbReference>
<keyword evidence="6" id="KW-0832">Ubl conjugation</keyword>
<name>A0A6G1CRU1_9ORYZ</name>
<evidence type="ECO:0000256" key="8">
    <source>
        <dbReference type="ARBA" id="ARBA00069010"/>
    </source>
</evidence>